<evidence type="ECO:0000256" key="2">
    <source>
        <dbReference type="SAM" id="Phobius"/>
    </source>
</evidence>
<feature type="compositionally biased region" description="Pro residues" evidence="1">
    <location>
        <begin position="53"/>
        <end position="80"/>
    </location>
</feature>
<keyword evidence="3" id="KW-0732">Signal</keyword>
<feature type="transmembrane region" description="Helical" evidence="2">
    <location>
        <begin position="97"/>
        <end position="118"/>
    </location>
</feature>
<name>A0AAD8NU98_TARER</name>
<keyword evidence="2" id="KW-1133">Transmembrane helix</keyword>
<feature type="chain" id="PRO_5042152409" evidence="3">
    <location>
        <begin position="26"/>
        <end position="138"/>
    </location>
</feature>
<dbReference type="AlphaFoldDB" id="A0AAD8NU98"/>
<evidence type="ECO:0000256" key="1">
    <source>
        <dbReference type="SAM" id="MobiDB-lite"/>
    </source>
</evidence>
<protein>
    <submittedName>
        <fullName evidence="4">Uncharacterized protein</fullName>
    </submittedName>
</protein>
<feature type="signal peptide" evidence="3">
    <location>
        <begin position="1"/>
        <end position="25"/>
    </location>
</feature>
<feature type="region of interest" description="Disordered" evidence="1">
    <location>
        <begin position="38"/>
        <end position="91"/>
    </location>
</feature>
<keyword evidence="5" id="KW-1185">Reference proteome</keyword>
<feature type="compositionally biased region" description="Low complexity" evidence="1">
    <location>
        <begin position="38"/>
        <end position="52"/>
    </location>
</feature>
<keyword evidence="2" id="KW-0472">Membrane</keyword>
<evidence type="ECO:0000256" key="3">
    <source>
        <dbReference type="SAM" id="SignalP"/>
    </source>
</evidence>
<reference evidence="4" key="1">
    <citation type="journal article" date="2023" name="bioRxiv">
        <title>Improved chromosome-level genome assembly for marigold (Tagetes erecta).</title>
        <authorList>
            <person name="Jiang F."/>
            <person name="Yuan L."/>
            <person name="Wang S."/>
            <person name="Wang H."/>
            <person name="Xu D."/>
            <person name="Wang A."/>
            <person name="Fan W."/>
        </authorList>
    </citation>
    <scope>NUCLEOTIDE SEQUENCE</scope>
    <source>
        <strain evidence="4">WSJ</strain>
        <tissue evidence="4">Leaf</tissue>
    </source>
</reference>
<evidence type="ECO:0000313" key="5">
    <source>
        <dbReference type="Proteomes" id="UP001229421"/>
    </source>
</evidence>
<gene>
    <name evidence="4" type="ORF">QVD17_23416</name>
</gene>
<accession>A0AAD8NU98</accession>
<dbReference type="EMBL" id="JAUHHV010000006">
    <property type="protein sequence ID" value="KAK1421232.1"/>
    <property type="molecule type" value="Genomic_DNA"/>
</dbReference>
<dbReference type="Proteomes" id="UP001229421">
    <property type="component" value="Unassembled WGS sequence"/>
</dbReference>
<organism evidence="4 5">
    <name type="scientific">Tagetes erecta</name>
    <name type="common">African marigold</name>
    <dbReference type="NCBI Taxonomy" id="13708"/>
    <lineage>
        <taxon>Eukaryota</taxon>
        <taxon>Viridiplantae</taxon>
        <taxon>Streptophyta</taxon>
        <taxon>Embryophyta</taxon>
        <taxon>Tracheophyta</taxon>
        <taxon>Spermatophyta</taxon>
        <taxon>Magnoliopsida</taxon>
        <taxon>eudicotyledons</taxon>
        <taxon>Gunneridae</taxon>
        <taxon>Pentapetalae</taxon>
        <taxon>asterids</taxon>
        <taxon>campanulids</taxon>
        <taxon>Asterales</taxon>
        <taxon>Asteraceae</taxon>
        <taxon>Asteroideae</taxon>
        <taxon>Heliantheae alliance</taxon>
        <taxon>Tageteae</taxon>
        <taxon>Tagetes</taxon>
    </lineage>
</organism>
<keyword evidence="2" id="KW-0812">Transmembrane</keyword>
<evidence type="ECO:0000313" key="4">
    <source>
        <dbReference type="EMBL" id="KAK1421232.1"/>
    </source>
</evidence>
<comment type="caution">
    <text evidence="4">The sequence shown here is derived from an EMBL/GenBank/DDBJ whole genome shotgun (WGS) entry which is preliminary data.</text>
</comment>
<proteinExistence type="predicted"/>
<sequence>MIRKQYFQTFLLLVLIAGSLPALQGSWKILKAVPYANAPSSYPSQAPSSIPAPALPPTPPPTSPPPPATPPVTPRLPPPTGGGGGGGSSGLSGGQKAGILVGVVVGAGLIGFATMVYMKRRSNVRRARFGILARRSQL</sequence>
<feature type="compositionally biased region" description="Gly residues" evidence="1">
    <location>
        <begin position="81"/>
        <end position="91"/>
    </location>
</feature>